<feature type="compositionally biased region" description="Basic and acidic residues" evidence="1">
    <location>
        <begin position="40"/>
        <end position="70"/>
    </location>
</feature>
<comment type="caution">
    <text evidence="3">The sequence shown here is derived from an EMBL/GenBank/DDBJ whole genome shotgun (WGS) entry which is preliminary data.</text>
</comment>
<evidence type="ECO:0000256" key="2">
    <source>
        <dbReference type="SAM" id="Phobius"/>
    </source>
</evidence>
<dbReference type="EMBL" id="JANSUY010000007">
    <property type="protein sequence ID" value="MCR9015533.1"/>
    <property type="molecule type" value="Genomic_DNA"/>
</dbReference>
<protein>
    <submittedName>
        <fullName evidence="3">Uncharacterized protein</fullName>
    </submittedName>
</protein>
<dbReference type="Proteomes" id="UP001142175">
    <property type="component" value="Unassembled WGS sequence"/>
</dbReference>
<sequence length="178" mass="20550">MDLGNIIYIIAIIAYFIYTATKKKANPEEMDQPGSPDNPQEQRKPLSFEDLLKEIRQGQGQREKDTKDSGQGKPAETFPRRQEGRTFEQPKPKTVQEVKKIKRYESYEGVIEERALPDRVKLADQERIHSHVEGIKSTIALESVGGQEEENKYKTMLRNPETIKDAVILSEILNRKYF</sequence>
<dbReference type="AlphaFoldDB" id="A0A9X2P424"/>
<accession>A0A9X2P424</accession>
<keyword evidence="4" id="KW-1185">Reference proteome</keyword>
<gene>
    <name evidence="3" type="ORF">NU887_10840</name>
</gene>
<feature type="transmembrane region" description="Helical" evidence="2">
    <location>
        <begin position="6"/>
        <end position="21"/>
    </location>
</feature>
<name>A0A9X2P424_9BACT</name>
<proteinExistence type="predicted"/>
<organism evidence="3 4">
    <name type="scientific">Aquiflexum gelatinilyticum</name>
    <dbReference type="NCBI Taxonomy" id="2961943"/>
    <lineage>
        <taxon>Bacteria</taxon>
        <taxon>Pseudomonadati</taxon>
        <taxon>Bacteroidota</taxon>
        <taxon>Cytophagia</taxon>
        <taxon>Cytophagales</taxon>
        <taxon>Cyclobacteriaceae</taxon>
        <taxon>Aquiflexum</taxon>
    </lineage>
</organism>
<dbReference type="RefSeq" id="WP_258423387.1">
    <property type="nucleotide sequence ID" value="NZ_JANSUY010000007.1"/>
</dbReference>
<feature type="compositionally biased region" description="Basic and acidic residues" evidence="1">
    <location>
        <begin position="78"/>
        <end position="94"/>
    </location>
</feature>
<reference evidence="3" key="1">
    <citation type="submission" date="2022-08" db="EMBL/GenBank/DDBJ databases">
        <authorList>
            <person name="Zhang D."/>
        </authorList>
    </citation>
    <scope>NUCLEOTIDE SEQUENCE</scope>
    <source>
        <strain evidence="3">XJ19-11</strain>
    </source>
</reference>
<feature type="region of interest" description="Disordered" evidence="1">
    <location>
        <begin position="26"/>
        <end position="94"/>
    </location>
</feature>
<evidence type="ECO:0000313" key="3">
    <source>
        <dbReference type="EMBL" id="MCR9015533.1"/>
    </source>
</evidence>
<keyword evidence="2" id="KW-0472">Membrane</keyword>
<evidence type="ECO:0000313" key="4">
    <source>
        <dbReference type="Proteomes" id="UP001142175"/>
    </source>
</evidence>
<keyword evidence="2" id="KW-1133">Transmembrane helix</keyword>
<evidence type="ECO:0000256" key="1">
    <source>
        <dbReference type="SAM" id="MobiDB-lite"/>
    </source>
</evidence>
<keyword evidence="2" id="KW-0812">Transmembrane</keyword>